<feature type="signal peptide" evidence="1">
    <location>
        <begin position="1"/>
        <end position="25"/>
    </location>
</feature>
<dbReference type="RefSeq" id="WP_155444553.1">
    <property type="nucleotide sequence ID" value="NZ_JAOQNR010000002.1"/>
</dbReference>
<dbReference type="EMBL" id="WNKS01000002">
    <property type="protein sequence ID" value="MTV29878.1"/>
    <property type="molecule type" value="Genomic_DNA"/>
</dbReference>
<accession>A0A6N8DI37</accession>
<proteinExistence type="predicted"/>
<comment type="caution">
    <text evidence="2">The sequence shown here is derived from an EMBL/GenBank/DDBJ whole genome shotgun (WGS) entry which is preliminary data.</text>
</comment>
<name>A0A6N8DI37_RHOAC</name>
<evidence type="ECO:0000256" key="1">
    <source>
        <dbReference type="SAM" id="SignalP"/>
    </source>
</evidence>
<evidence type="ECO:0000313" key="3">
    <source>
        <dbReference type="Proteomes" id="UP000439113"/>
    </source>
</evidence>
<dbReference type="AlphaFoldDB" id="A0A6N8DI37"/>
<gene>
    <name evidence="2" type="ORF">GJ654_02585</name>
</gene>
<feature type="chain" id="PRO_5027079491" evidence="1">
    <location>
        <begin position="26"/>
        <end position="86"/>
    </location>
</feature>
<dbReference type="Proteomes" id="UP000439113">
    <property type="component" value="Unassembled WGS sequence"/>
</dbReference>
<reference evidence="2 3" key="1">
    <citation type="submission" date="2019-11" db="EMBL/GenBank/DDBJ databases">
        <title>Whole-genome sequence of a Rhodoblastus acidophilus DSM 142.</title>
        <authorList>
            <person name="Kyndt J.A."/>
            <person name="Meyer T.E."/>
        </authorList>
    </citation>
    <scope>NUCLEOTIDE SEQUENCE [LARGE SCALE GENOMIC DNA]</scope>
    <source>
        <strain evidence="2 3">DSM 142</strain>
    </source>
</reference>
<sequence>MIAIQRRLLLAGVLLCPSLGAPAFAQEHGRMRLESRPGLAYDARSLFAAPLPPGPSASPQSAPHAVNAYAPEQHVRLKQMNFTGGQ</sequence>
<evidence type="ECO:0000313" key="2">
    <source>
        <dbReference type="EMBL" id="MTV29878.1"/>
    </source>
</evidence>
<organism evidence="2 3">
    <name type="scientific">Rhodoblastus acidophilus</name>
    <name type="common">Rhodopseudomonas acidophila</name>
    <dbReference type="NCBI Taxonomy" id="1074"/>
    <lineage>
        <taxon>Bacteria</taxon>
        <taxon>Pseudomonadati</taxon>
        <taxon>Pseudomonadota</taxon>
        <taxon>Alphaproteobacteria</taxon>
        <taxon>Hyphomicrobiales</taxon>
        <taxon>Rhodoblastaceae</taxon>
        <taxon>Rhodoblastus</taxon>
    </lineage>
</organism>
<keyword evidence="1" id="KW-0732">Signal</keyword>
<dbReference type="OrthoDB" id="8456894at2"/>
<protein>
    <submittedName>
        <fullName evidence="2">Uncharacterized protein</fullName>
    </submittedName>
</protein>